<evidence type="ECO:0008006" key="3">
    <source>
        <dbReference type="Google" id="ProtNLM"/>
    </source>
</evidence>
<organism evidence="1 2">
    <name type="scientific">Mycobacterium ulcerans str. Harvey</name>
    <dbReference type="NCBI Taxonomy" id="1299332"/>
    <lineage>
        <taxon>Bacteria</taxon>
        <taxon>Bacillati</taxon>
        <taxon>Actinomycetota</taxon>
        <taxon>Actinomycetes</taxon>
        <taxon>Mycobacteriales</taxon>
        <taxon>Mycobacteriaceae</taxon>
        <taxon>Mycobacterium</taxon>
        <taxon>Mycobacterium ulcerans group</taxon>
    </lineage>
</organism>
<evidence type="ECO:0000313" key="1">
    <source>
        <dbReference type="EMBL" id="EUA90009.1"/>
    </source>
</evidence>
<accession>A0ABN0QZ24</accession>
<sequence length="77" mass="7758">MTDQPHAIDADRSERYVANPAALAAKAAEARETVGAGVAALTSITTSATIAQYQTTRTAIPRGAAIAAATAEDACTP</sequence>
<gene>
    <name evidence="1" type="ORF">I551_3513</name>
</gene>
<dbReference type="Proteomes" id="UP000020681">
    <property type="component" value="Unassembled WGS sequence"/>
</dbReference>
<comment type="caution">
    <text evidence="1">The sequence shown here is derived from an EMBL/GenBank/DDBJ whole genome shotgun (WGS) entry which is preliminary data.</text>
</comment>
<protein>
    <recommendedName>
        <fullName evidence="3">PE family protein</fullName>
    </recommendedName>
</protein>
<dbReference type="EMBL" id="JAOL01000113">
    <property type="protein sequence ID" value="EUA90009.1"/>
    <property type="molecule type" value="Genomic_DNA"/>
</dbReference>
<proteinExistence type="predicted"/>
<name>A0ABN0QZ24_MYCUL</name>
<reference evidence="1 2" key="1">
    <citation type="submission" date="2014-01" db="EMBL/GenBank/DDBJ databases">
        <authorList>
            <person name="Dobos K."/>
            <person name="Lenaerts A."/>
            <person name="Ordway D."/>
            <person name="DeGroote M.A."/>
            <person name="Parker T."/>
            <person name="Sizemore C."/>
            <person name="Tallon L.J."/>
            <person name="Sadzewicz L.K."/>
            <person name="Sengamalay N."/>
            <person name="Fraser C.M."/>
            <person name="Hine E."/>
            <person name="Shefchek K.A."/>
            <person name="Das S.P."/>
            <person name="Tettelin H."/>
        </authorList>
    </citation>
    <scope>NUCLEOTIDE SEQUENCE [LARGE SCALE GENOMIC DNA]</scope>
    <source>
        <strain evidence="1 2">Harvey</strain>
    </source>
</reference>
<evidence type="ECO:0000313" key="2">
    <source>
        <dbReference type="Proteomes" id="UP000020681"/>
    </source>
</evidence>
<keyword evidence="2" id="KW-1185">Reference proteome</keyword>